<dbReference type="GO" id="GO:0008408">
    <property type="term" value="F:3'-5' exonuclease activity"/>
    <property type="evidence" value="ECO:0007669"/>
    <property type="project" value="InterPro"/>
</dbReference>
<dbReference type="GO" id="GO:0006139">
    <property type="term" value="P:nucleobase-containing compound metabolic process"/>
    <property type="evidence" value="ECO:0007669"/>
    <property type="project" value="InterPro"/>
</dbReference>
<evidence type="ECO:0000259" key="1">
    <source>
        <dbReference type="Pfam" id="PF01612"/>
    </source>
</evidence>
<protein>
    <recommendedName>
        <fullName evidence="1">3'-5' exonuclease domain-containing protein</fullName>
    </recommendedName>
</protein>
<proteinExistence type="predicted"/>
<dbReference type="GO" id="GO:0003676">
    <property type="term" value="F:nucleic acid binding"/>
    <property type="evidence" value="ECO:0007669"/>
    <property type="project" value="InterPro"/>
</dbReference>
<dbReference type="OrthoDB" id="202346at2759"/>
<dbReference type="InterPro" id="IPR002562">
    <property type="entry name" value="3'-5'_exonuclease_dom"/>
</dbReference>
<organism evidence="2 3">
    <name type="scientific">Triparma retinervis</name>
    <dbReference type="NCBI Taxonomy" id="2557542"/>
    <lineage>
        <taxon>Eukaryota</taxon>
        <taxon>Sar</taxon>
        <taxon>Stramenopiles</taxon>
        <taxon>Ochrophyta</taxon>
        <taxon>Bolidophyceae</taxon>
        <taxon>Parmales</taxon>
        <taxon>Triparmaceae</taxon>
        <taxon>Triparma</taxon>
    </lineage>
</organism>
<dbReference type="Pfam" id="PF01612">
    <property type="entry name" value="DNA_pol_A_exo1"/>
    <property type="match status" value="1"/>
</dbReference>
<name>A0A9W7DNG5_9STRA</name>
<dbReference type="InterPro" id="IPR036397">
    <property type="entry name" value="RNaseH_sf"/>
</dbReference>
<reference evidence="2" key="1">
    <citation type="submission" date="2022-07" db="EMBL/GenBank/DDBJ databases">
        <title>Genome analysis of Parmales, a sister group of diatoms, reveals the evolutionary specialization of diatoms from phago-mixotrophs to photoautotrophs.</title>
        <authorList>
            <person name="Ban H."/>
            <person name="Sato S."/>
            <person name="Yoshikawa S."/>
            <person name="Kazumasa Y."/>
            <person name="Nakamura Y."/>
            <person name="Ichinomiya M."/>
            <person name="Saitoh K."/>
            <person name="Sato N."/>
            <person name="Blanc-Mathieu R."/>
            <person name="Endo H."/>
            <person name="Kuwata A."/>
            <person name="Ogata H."/>
        </authorList>
    </citation>
    <scope>NUCLEOTIDE SEQUENCE</scope>
</reference>
<accession>A0A9W7DNG5</accession>
<comment type="caution">
    <text evidence="2">The sequence shown here is derived from an EMBL/GenBank/DDBJ whole genome shotgun (WGS) entry which is preliminary data.</text>
</comment>
<dbReference type="SUPFAM" id="SSF53098">
    <property type="entry name" value="Ribonuclease H-like"/>
    <property type="match status" value="1"/>
</dbReference>
<sequence>MMDCAKVSVHLCSNGRGLEDTERRKEAYGNLVDNLHREKGGGSRGMPAVHSYVGVDCEGNDGQSGGGCLMVQVSTGNTAVVEAMTEGDWMSEECMDIMETTEITKVFCDAKGDVGAIDYYMSRDRGGARIKQGSVMDIQKMCPLGKRLGLAAVVGGACGFKVSKQSFKKNRWWMLKSARQMVEASGFVKYAAADAWGTWAAYWMQDKMGGKWEGGGTGYEEWLSSLREDIHNKGGAGGSFEIYDNYRRGGAALTS</sequence>
<evidence type="ECO:0000313" key="3">
    <source>
        <dbReference type="Proteomes" id="UP001165082"/>
    </source>
</evidence>
<dbReference type="AlphaFoldDB" id="A0A9W7DNG5"/>
<evidence type="ECO:0000313" key="2">
    <source>
        <dbReference type="EMBL" id="GMH50164.1"/>
    </source>
</evidence>
<dbReference type="InterPro" id="IPR012337">
    <property type="entry name" value="RNaseH-like_sf"/>
</dbReference>
<dbReference type="Gene3D" id="3.30.420.10">
    <property type="entry name" value="Ribonuclease H-like superfamily/Ribonuclease H"/>
    <property type="match status" value="1"/>
</dbReference>
<feature type="domain" description="3'-5' exonuclease" evidence="1">
    <location>
        <begin position="50"/>
        <end position="198"/>
    </location>
</feature>
<dbReference type="EMBL" id="BRXZ01000661">
    <property type="protein sequence ID" value="GMH50164.1"/>
    <property type="molecule type" value="Genomic_DNA"/>
</dbReference>
<dbReference type="Proteomes" id="UP001165082">
    <property type="component" value="Unassembled WGS sequence"/>
</dbReference>
<keyword evidence="3" id="KW-1185">Reference proteome</keyword>
<gene>
    <name evidence="2" type="ORF">TrRE_jg1547</name>
</gene>